<protein>
    <submittedName>
        <fullName evidence="1">Uncharacterized protein</fullName>
    </submittedName>
</protein>
<reference evidence="1" key="1">
    <citation type="journal article" date="2014" name="Front. Microbiol.">
        <title>High frequency of phylogenetically diverse reductive dehalogenase-homologous genes in deep subseafloor sedimentary metagenomes.</title>
        <authorList>
            <person name="Kawai M."/>
            <person name="Futagami T."/>
            <person name="Toyoda A."/>
            <person name="Takaki Y."/>
            <person name="Nishi S."/>
            <person name="Hori S."/>
            <person name="Arai W."/>
            <person name="Tsubouchi T."/>
            <person name="Morono Y."/>
            <person name="Uchiyama I."/>
            <person name="Ito T."/>
            <person name="Fujiyama A."/>
            <person name="Inagaki F."/>
            <person name="Takami H."/>
        </authorList>
    </citation>
    <scope>NUCLEOTIDE SEQUENCE</scope>
    <source>
        <strain evidence="1">Expedition CK06-06</strain>
    </source>
</reference>
<name>X1RPU9_9ZZZZ</name>
<accession>X1RPU9</accession>
<organism evidence="1">
    <name type="scientific">marine sediment metagenome</name>
    <dbReference type="NCBI Taxonomy" id="412755"/>
    <lineage>
        <taxon>unclassified sequences</taxon>
        <taxon>metagenomes</taxon>
        <taxon>ecological metagenomes</taxon>
    </lineage>
</organism>
<sequence length="219" mass="26396">MNNLDDDKINKEPQTQKSIRREFFNALKEIIKKHFPNIRITYRDLSRLFFKRERALSDAHLKGDHKYRRLELSTLFSFIYKMRFLTTDEFTNNIKDVWDIDKETLNKIKTEFEIFIEEFIFANPFDVKYIGDKYNSGTRHLKPEYNLTFRVWFELSKAKKKPLLLKHVQKFLKYETFGRLNRFGELGKGNVYSWVGLMSMLKELTKLLPGCSYSRTFDQ</sequence>
<gene>
    <name evidence="1" type="ORF">S12H4_26462</name>
</gene>
<proteinExistence type="predicted"/>
<feature type="non-terminal residue" evidence="1">
    <location>
        <position position="219"/>
    </location>
</feature>
<comment type="caution">
    <text evidence="1">The sequence shown here is derived from an EMBL/GenBank/DDBJ whole genome shotgun (WGS) entry which is preliminary data.</text>
</comment>
<evidence type="ECO:0000313" key="1">
    <source>
        <dbReference type="EMBL" id="GAI82683.1"/>
    </source>
</evidence>
<dbReference type="AlphaFoldDB" id="X1RPU9"/>
<dbReference type="EMBL" id="BARW01015015">
    <property type="protein sequence ID" value="GAI82683.1"/>
    <property type="molecule type" value="Genomic_DNA"/>
</dbReference>